<dbReference type="Pfam" id="PF00702">
    <property type="entry name" value="Hydrolase"/>
    <property type="match status" value="1"/>
</dbReference>
<dbReference type="PANTHER" id="PTHR46470:SF2">
    <property type="entry name" value="GLYCERALDEHYDE 3-PHOSPHATE PHOSPHATASE"/>
    <property type="match status" value="1"/>
</dbReference>
<evidence type="ECO:0000256" key="4">
    <source>
        <dbReference type="ARBA" id="ARBA00022801"/>
    </source>
</evidence>
<dbReference type="Gene3D" id="3.40.50.1000">
    <property type="entry name" value="HAD superfamily/HAD-like"/>
    <property type="match status" value="1"/>
</dbReference>
<dbReference type="GO" id="GO:0044281">
    <property type="term" value="P:small molecule metabolic process"/>
    <property type="evidence" value="ECO:0007669"/>
    <property type="project" value="UniProtKB-ARBA"/>
</dbReference>
<dbReference type="PRINTS" id="PR00413">
    <property type="entry name" value="HADHALOGNASE"/>
</dbReference>
<dbReference type="InterPro" id="IPR006439">
    <property type="entry name" value="HAD-SF_hydro_IA"/>
</dbReference>
<dbReference type="NCBIfam" id="TIGR01509">
    <property type="entry name" value="HAD-SF-IA-v3"/>
    <property type="match status" value="1"/>
</dbReference>
<dbReference type="AlphaFoldDB" id="A0A7D5I1E4"/>
<keyword evidence="5" id="KW-0460">Magnesium</keyword>
<evidence type="ECO:0000313" key="7">
    <source>
        <dbReference type="Proteomes" id="UP000509594"/>
    </source>
</evidence>
<dbReference type="RefSeq" id="WP_176965522.1">
    <property type="nucleotide sequence ID" value="NZ_CP058215.1"/>
</dbReference>
<dbReference type="KEGG" id="mzi:HWN40_09575"/>
<organism evidence="6 7">
    <name type="scientific">Methanolobus zinderi</name>
    <dbReference type="NCBI Taxonomy" id="536044"/>
    <lineage>
        <taxon>Archaea</taxon>
        <taxon>Methanobacteriati</taxon>
        <taxon>Methanobacteriota</taxon>
        <taxon>Stenosarchaea group</taxon>
        <taxon>Methanomicrobia</taxon>
        <taxon>Methanosarcinales</taxon>
        <taxon>Methanosarcinaceae</taxon>
        <taxon>Methanolobus</taxon>
    </lineage>
</organism>
<reference evidence="6 7" key="1">
    <citation type="submission" date="2020-06" db="EMBL/GenBank/DDBJ databases">
        <title>Methanolobus halotolerans sp. nov., isolated from a saline lake Tus in Siberia.</title>
        <authorList>
            <person name="Shen Y."/>
            <person name="Chen S.-C."/>
            <person name="Lai M.-C."/>
            <person name="Huang H.-H."/>
            <person name="Chiu H.-H."/>
            <person name="Tang S.-L."/>
            <person name="Rogozin D.Y."/>
            <person name="Degermendzhy A.G."/>
        </authorList>
    </citation>
    <scope>NUCLEOTIDE SEQUENCE [LARGE SCALE GENOMIC DNA]</scope>
    <source>
        <strain evidence="6 7">DSM 21339</strain>
    </source>
</reference>
<proteinExistence type="inferred from homology"/>
<name>A0A7D5I1E4_9EURY</name>
<dbReference type="SFLD" id="SFLDG01129">
    <property type="entry name" value="C1.5:_HAD__Beta-PGM__Phosphata"/>
    <property type="match status" value="1"/>
</dbReference>
<dbReference type="GeneID" id="55821924"/>
<dbReference type="SUPFAM" id="SSF56784">
    <property type="entry name" value="HAD-like"/>
    <property type="match status" value="1"/>
</dbReference>
<keyword evidence="7" id="KW-1185">Reference proteome</keyword>
<dbReference type="InterPro" id="IPR036412">
    <property type="entry name" value="HAD-like_sf"/>
</dbReference>
<protein>
    <submittedName>
        <fullName evidence="6">HAD family hydrolase</fullName>
    </submittedName>
</protein>
<dbReference type="NCBIfam" id="TIGR01549">
    <property type="entry name" value="HAD-SF-IA-v1"/>
    <property type="match status" value="1"/>
</dbReference>
<sequence length="218" mass="25434">MFEDHQIKGMIFDCYGTLIDINTDEQSRDTHDMLSKWLQYHGVKIDPDLLKETYFDKVKAKMKASGEKCPEIKIEEIFAEICEENSIWDINSLNLGIEASRVFRSASLRRLEIFQQSVAVIVKHFYMPMCVVSNGQRVFSEQELRFLGLYDHFDFVIFSSDMGYKKPDHRLFKHALERLELEPHEVLSLGDTIENDVIPPQELGMKAMHIKDAWKLLS</sequence>
<dbReference type="Proteomes" id="UP000509594">
    <property type="component" value="Chromosome"/>
</dbReference>
<dbReference type="SFLD" id="SFLDS00003">
    <property type="entry name" value="Haloacid_Dehalogenase"/>
    <property type="match status" value="1"/>
</dbReference>
<comment type="similarity">
    <text evidence="2">Belongs to the HAD-like hydrolase superfamily.</text>
</comment>
<evidence type="ECO:0000256" key="3">
    <source>
        <dbReference type="ARBA" id="ARBA00022723"/>
    </source>
</evidence>
<dbReference type="PANTHER" id="PTHR46470">
    <property type="entry name" value="N-ACYLNEURAMINATE-9-PHOSPHATASE"/>
    <property type="match status" value="1"/>
</dbReference>
<dbReference type="GO" id="GO:0046872">
    <property type="term" value="F:metal ion binding"/>
    <property type="evidence" value="ECO:0007669"/>
    <property type="project" value="UniProtKB-KW"/>
</dbReference>
<dbReference type="GO" id="GO:0016791">
    <property type="term" value="F:phosphatase activity"/>
    <property type="evidence" value="ECO:0007669"/>
    <property type="project" value="TreeGrafter"/>
</dbReference>
<dbReference type="OrthoDB" id="27736at2157"/>
<dbReference type="InterPro" id="IPR051400">
    <property type="entry name" value="HAD-like_hydrolase"/>
</dbReference>
<dbReference type="EMBL" id="CP058215">
    <property type="protein sequence ID" value="QLC50466.1"/>
    <property type="molecule type" value="Genomic_DNA"/>
</dbReference>
<evidence type="ECO:0000313" key="6">
    <source>
        <dbReference type="EMBL" id="QLC50466.1"/>
    </source>
</evidence>
<keyword evidence="4 6" id="KW-0378">Hydrolase</keyword>
<keyword evidence="3" id="KW-0479">Metal-binding</keyword>
<gene>
    <name evidence="6" type="ORF">HWN40_09575</name>
</gene>
<dbReference type="InterPro" id="IPR023214">
    <property type="entry name" value="HAD_sf"/>
</dbReference>
<evidence type="ECO:0000256" key="5">
    <source>
        <dbReference type="ARBA" id="ARBA00022842"/>
    </source>
</evidence>
<accession>A0A7D5I1E4</accession>
<evidence type="ECO:0000256" key="1">
    <source>
        <dbReference type="ARBA" id="ARBA00001946"/>
    </source>
</evidence>
<evidence type="ECO:0000256" key="2">
    <source>
        <dbReference type="ARBA" id="ARBA00007958"/>
    </source>
</evidence>
<comment type="cofactor">
    <cofactor evidence="1">
        <name>Mg(2+)</name>
        <dbReference type="ChEBI" id="CHEBI:18420"/>
    </cofactor>
</comment>